<sequence>MSAPRDEARDVRAEDSFDTAAVHAWLKTVVDGLDGEPVVRQFPGGASNLTYLLSYPDRELILRRPPAGQKAASAHDMRREYRVQRQLKPVYPYVPTVLGLCDDESVLGSDFYVMERIPGTILRGNLPEGMALSPEQARALSTALVDRLVDLHRVDPEQAGLTDLGKGAGYVGRQVRGWSERFARARTDNVPDFAEVMAWLAANQPDDVATVVIHNDWRFDNVVIDNRVLDGSVSDTDLAVVGVLDWEMSTLGDPLMDLGGAVAYWVQADDDDVFQVARRQPTHLPGMLTRAELVAHYCERMGLRPDNWAFYEAFGLFRLAVIMQQIYYRYHHGQTHNPRFKDFWMFIGYLEWRCREVIRR</sequence>
<dbReference type="PANTHER" id="PTHR47829:SF1">
    <property type="entry name" value="HAD FAMILY PHOSPHATASE"/>
    <property type="match status" value="1"/>
</dbReference>
<dbReference type="CDD" id="cd05154">
    <property type="entry name" value="ACAD10_11_N-like"/>
    <property type="match status" value="1"/>
</dbReference>
<keyword evidence="3" id="KW-1185">Reference proteome</keyword>
<proteinExistence type="predicted"/>
<dbReference type="STRING" id="1271860.SAMN05216174_11248"/>
<dbReference type="AlphaFoldDB" id="A0A1G6VDC5"/>
<keyword evidence="2" id="KW-0808">Transferase</keyword>
<organism evidence="2 3">
    <name type="scientific">Actinokineospora iranica</name>
    <dbReference type="NCBI Taxonomy" id="1271860"/>
    <lineage>
        <taxon>Bacteria</taxon>
        <taxon>Bacillati</taxon>
        <taxon>Actinomycetota</taxon>
        <taxon>Actinomycetes</taxon>
        <taxon>Pseudonocardiales</taxon>
        <taxon>Pseudonocardiaceae</taxon>
        <taxon>Actinokineospora</taxon>
    </lineage>
</organism>
<keyword evidence="2" id="KW-0418">Kinase</keyword>
<dbReference type="EMBL" id="FMZZ01000012">
    <property type="protein sequence ID" value="SDD51017.1"/>
    <property type="molecule type" value="Genomic_DNA"/>
</dbReference>
<dbReference type="InterPro" id="IPR011009">
    <property type="entry name" value="Kinase-like_dom_sf"/>
</dbReference>
<accession>A0A1G6VDC5</accession>
<dbReference type="PANTHER" id="PTHR47829">
    <property type="entry name" value="HYDROLASE, PUTATIVE (AFU_ORTHOLOGUE AFUA_1G12880)-RELATED"/>
    <property type="match status" value="1"/>
</dbReference>
<evidence type="ECO:0000259" key="1">
    <source>
        <dbReference type="Pfam" id="PF01636"/>
    </source>
</evidence>
<dbReference type="RefSeq" id="WP_091454468.1">
    <property type="nucleotide sequence ID" value="NZ_FMZZ01000012.1"/>
</dbReference>
<feature type="domain" description="Aminoglycoside phosphotransferase" evidence="1">
    <location>
        <begin position="39"/>
        <end position="276"/>
    </location>
</feature>
<evidence type="ECO:0000313" key="3">
    <source>
        <dbReference type="Proteomes" id="UP000199501"/>
    </source>
</evidence>
<name>A0A1G6VDC5_9PSEU</name>
<dbReference type="SUPFAM" id="SSF56112">
    <property type="entry name" value="Protein kinase-like (PK-like)"/>
    <property type="match status" value="1"/>
</dbReference>
<dbReference type="Proteomes" id="UP000199501">
    <property type="component" value="Unassembled WGS sequence"/>
</dbReference>
<dbReference type="InterPro" id="IPR052898">
    <property type="entry name" value="ACAD10-like"/>
</dbReference>
<gene>
    <name evidence="2" type="ORF">SAMN05216174_11248</name>
</gene>
<dbReference type="OrthoDB" id="3806873at2"/>
<dbReference type="Pfam" id="PF01636">
    <property type="entry name" value="APH"/>
    <property type="match status" value="1"/>
</dbReference>
<protein>
    <submittedName>
        <fullName evidence="2">Predicted kinase, aminoglycoside phosphotransferase (APT) family</fullName>
    </submittedName>
</protein>
<dbReference type="Gene3D" id="3.90.1200.10">
    <property type="match status" value="1"/>
</dbReference>
<dbReference type="InterPro" id="IPR041726">
    <property type="entry name" value="ACAD10_11_N"/>
</dbReference>
<evidence type="ECO:0000313" key="2">
    <source>
        <dbReference type="EMBL" id="SDD51017.1"/>
    </source>
</evidence>
<dbReference type="Gene3D" id="3.30.200.20">
    <property type="entry name" value="Phosphorylase Kinase, domain 1"/>
    <property type="match status" value="1"/>
</dbReference>
<dbReference type="GO" id="GO:0016301">
    <property type="term" value="F:kinase activity"/>
    <property type="evidence" value="ECO:0007669"/>
    <property type="project" value="UniProtKB-KW"/>
</dbReference>
<dbReference type="InterPro" id="IPR002575">
    <property type="entry name" value="Aminoglycoside_PTrfase"/>
</dbReference>
<reference evidence="3" key="1">
    <citation type="submission" date="2016-10" db="EMBL/GenBank/DDBJ databases">
        <authorList>
            <person name="Varghese N."/>
            <person name="Submissions S."/>
        </authorList>
    </citation>
    <scope>NUCLEOTIDE SEQUENCE [LARGE SCALE GENOMIC DNA]</scope>
    <source>
        <strain evidence="3">IBRC-M 10403</strain>
    </source>
</reference>